<name>A0A6A6VDE6_9PLEO</name>
<evidence type="ECO:0000313" key="4">
    <source>
        <dbReference type="Proteomes" id="UP000799440"/>
    </source>
</evidence>
<reference evidence="3" key="1">
    <citation type="journal article" date="2020" name="Stud. Mycol.">
        <title>101 Dothideomycetes genomes: a test case for predicting lifestyles and emergence of pathogens.</title>
        <authorList>
            <person name="Haridas S."/>
            <person name="Albert R."/>
            <person name="Binder M."/>
            <person name="Bloem J."/>
            <person name="Labutti K."/>
            <person name="Salamov A."/>
            <person name="Andreopoulos B."/>
            <person name="Baker S."/>
            <person name="Barry K."/>
            <person name="Bills G."/>
            <person name="Bluhm B."/>
            <person name="Cannon C."/>
            <person name="Castanera R."/>
            <person name="Culley D."/>
            <person name="Daum C."/>
            <person name="Ezra D."/>
            <person name="Gonzalez J."/>
            <person name="Henrissat B."/>
            <person name="Kuo A."/>
            <person name="Liang C."/>
            <person name="Lipzen A."/>
            <person name="Lutzoni F."/>
            <person name="Magnuson J."/>
            <person name="Mondo S."/>
            <person name="Nolan M."/>
            <person name="Ohm R."/>
            <person name="Pangilinan J."/>
            <person name="Park H.-J."/>
            <person name="Ramirez L."/>
            <person name="Alfaro M."/>
            <person name="Sun H."/>
            <person name="Tritt A."/>
            <person name="Yoshinaga Y."/>
            <person name="Zwiers L.-H."/>
            <person name="Turgeon B."/>
            <person name="Goodwin S."/>
            <person name="Spatafora J."/>
            <person name="Crous P."/>
            <person name="Grigoriev I."/>
        </authorList>
    </citation>
    <scope>NUCLEOTIDE SEQUENCE</scope>
    <source>
        <strain evidence="3">CBS 119925</strain>
    </source>
</reference>
<proteinExistence type="predicted"/>
<evidence type="ECO:0000256" key="1">
    <source>
        <dbReference type="SAM" id="MobiDB-lite"/>
    </source>
</evidence>
<feature type="domain" description="Transcription factor TFIIIC triple barrel" evidence="2">
    <location>
        <begin position="18"/>
        <end position="150"/>
    </location>
</feature>
<protein>
    <recommendedName>
        <fullName evidence="2">Transcription factor TFIIIC triple barrel domain-containing protein</fullName>
    </recommendedName>
</protein>
<evidence type="ECO:0000313" key="3">
    <source>
        <dbReference type="EMBL" id="KAF2747137.1"/>
    </source>
</evidence>
<accession>A0A6A6VDE6</accession>
<evidence type="ECO:0000259" key="2">
    <source>
        <dbReference type="Pfam" id="PF10419"/>
    </source>
</evidence>
<feature type="region of interest" description="Disordered" evidence="1">
    <location>
        <begin position="208"/>
        <end position="230"/>
    </location>
</feature>
<dbReference type="EMBL" id="MU006574">
    <property type="protein sequence ID" value="KAF2747137.1"/>
    <property type="molecule type" value="Genomic_DNA"/>
</dbReference>
<dbReference type="InterPro" id="IPR019481">
    <property type="entry name" value="TFIIIC_triple_barrel"/>
</dbReference>
<dbReference type="OrthoDB" id="1877767at2759"/>
<sequence length="230" mass="25227">MADENEDEWEYEYDDAATEDFYITLDLTNVPDKGNTTSARSAQPAVGYPILLQTRLRALEAMRRQGETVADTVNDQAPSFMGEMQVSGLHTEKPLIMYNGQLLSCSWASSIGTDMLFVKPKTEERPLRSLPDVDLLATSSVKLMATAARLRPRDEVIEDFSTEQAATAAPKSNQNTAQAKGFLARLNEIKAKRGEAQLVMAETAAGSRLMATRNATENGSEDVEMQNAEG</sequence>
<dbReference type="Proteomes" id="UP000799440">
    <property type="component" value="Unassembled WGS sequence"/>
</dbReference>
<dbReference type="AlphaFoldDB" id="A0A6A6VDE6"/>
<organism evidence="3 4">
    <name type="scientific">Sporormia fimetaria CBS 119925</name>
    <dbReference type="NCBI Taxonomy" id="1340428"/>
    <lineage>
        <taxon>Eukaryota</taxon>
        <taxon>Fungi</taxon>
        <taxon>Dikarya</taxon>
        <taxon>Ascomycota</taxon>
        <taxon>Pezizomycotina</taxon>
        <taxon>Dothideomycetes</taxon>
        <taxon>Pleosporomycetidae</taxon>
        <taxon>Pleosporales</taxon>
        <taxon>Sporormiaceae</taxon>
        <taxon>Sporormia</taxon>
    </lineage>
</organism>
<keyword evidence="4" id="KW-1185">Reference proteome</keyword>
<dbReference type="Gene3D" id="2.60.40.4370">
    <property type="match status" value="1"/>
</dbReference>
<gene>
    <name evidence="3" type="ORF">M011DRAFT_444288</name>
</gene>
<dbReference type="Pfam" id="PF10419">
    <property type="entry name" value="TFIIIC_sub6"/>
    <property type="match status" value="1"/>
</dbReference>